<dbReference type="InterPro" id="IPR013749">
    <property type="entry name" value="PM/HMP-P_kinase-1"/>
</dbReference>
<organism evidence="3 4">
    <name type="scientific">Fervidobacterium pennivorans</name>
    <dbReference type="NCBI Taxonomy" id="93466"/>
    <lineage>
        <taxon>Bacteria</taxon>
        <taxon>Thermotogati</taxon>
        <taxon>Thermotogota</taxon>
        <taxon>Thermotogae</taxon>
        <taxon>Thermotogales</taxon>
        <taxon>Fervidobacteriaceae</taxon>
        <taxon>Fervidobacterium</taxon>
    </lineage>
</organism>
<evidence type="ECO:0000313" key="3">
    <source>
        <dbReference type="EMBL" id="ANE41142.1"/>
    </source>
</evidence>
<dbReference type="EMBL" id="CP011393">
    <property type="protein sequence ID" value="ANE41142.1"/>
    <property type="molecule type" value="Genomic_DNA"/>
</dbReference>
<dbReference type="KEGG" id="fng:JM64_03415"/>
<dbReference type="Gene3D" id="3.40.1190.20">
    <property type="match status" value="2"/>
</dbReference>
<proteinExistence type="predicted"/>
<dbReference type="Gene3D" id="3.40.225.10">
    <property type="entry name" value="Class II aldolase/adducin N-terminal domain"/>
    <property type="match status" value="1"/>
</dbReference>
<dbReference type="PATRIC" id="fig|93466.3.peg.737"/>
<dbReference type="GO" id="GO:0008972">
    <property type="term" value="F:phosphomethylpyrimidine kinase activity"/>
    <property type="evidence" value="ECO:0007669"/>
    <property type="project" value="TreeGrafter"/>
</dbReference>
<feature type="domain" description="Pyridoxamine kinase/Phosphomethylpyrimidine kinase" evidence="1">
    <location>
        <begin position="144"/>
        <end position="216"/>
    </location>
</feature>
<protein>
    <submittedName>
        <fullName evidence="3">Thiamine-phosphate synthase</fullName>
    </submittedName>
</protein>
<accession>A0A172T2F6</accession>
<dbReference type="SUPFAM" id="SSF53639">
    <property type="entry name" value="AraD/HMP-PK domain-like"/>
    <property type="match status" value="1"/>
</dbReference>
<feature type="domain" description="Thiamine-phosphate synthase ThiN" evidence="2">
    <location>
        <begin position="251"/>
        <end position="404"/>
    </location>
</feature>
<dbReference type="Proteomes" id="UP000077096">
    <property type="component" value="Chromosome"/>
</dbReference>
<dbReference type="SUPFAM" id="SSF53613">
    <property type="entry name" value="Ribokinase-like"/>
    <property type="match status" value="1"/>
</dbReference>
<reference evidence="3 4" key="1">
    <citation type="submission" date="2014-08" db="EMBL/GenBank/DDBJ databases">
        <title>Fervidobacterium pennivorans DYC genome.</title>
        <authorList>
            <person name="Wushke S."/>
        </authorList>
    </citation>
    <scope>NUCLEOTIDE SEQUENCE [LARGE SCALE GENOMIC DNA]</scope>
    <source>
        <strain evidence="3 4">DYC</strain>
    </source>
</reference>
<sequence>MNGAAEKRVMVISGFDPSAGAGILQDIKSLSLLGISAMGVVSAYTIQNTHKVFLARFRKWEEIDQELSVLPKPEVIKVGLIFPEMIKLIREKYPSATIVWNIILRSSSGYDFEPPEIVMENLAHADFILLNNEEAGILGLEPSDRIIVTGGHGKEVDKIIVKYGRITFETPRLSGRYHGTGCAFSSLFAGHLSLGYSPEEAIRASIEILQKVLVRSHEQVQPEILARDWMKFDVLDSLNGVKGVLLSVGEKTVPEVGQNVSYALPWSKDEFEVAKFPGRIRLKEGKPVFVSDASFADYSHTARMALVAKSISPHVRCVTNIRYCPEYVDNAVRSGLTVFKYDRNSEPEDVKNVDGKSMEWMIQQAYKEFGRIPDVIYDEGFWGKEAMIRIFGRNPKEVMEKIKKIIGII</sequence>
<dbReference type="InterPro" id="IPR036409">
    <property type="entry name" value="Aldolase_II/adducin_N_sf"/>
</dbReference>
<dbReference type="OrthoDB" id="9810880at2"/>
<dbReference type="PANTHER" id="PTHR20858:SF17">
    <property type="entry name" value="HYDROXYMETHYLPYRIMIDINE_PHOSPHOMETHYLPYRIMIDINE KINASE THI20-RELATED"/>
    <property type="match status" value="1"/>
</dbReference>
<feature type="domain" description="Pyridoxamine kinase/Phosphomethylpyrimidine kinase" evidence="1">
    <location>
        <begin position="16"/>
        <end position="136"/>
    </location>
</feature>
<dbReference type="Pfam" id="PF08543">
    <property type="entry name" value="Phos_pyr_kin"/>
    <property type="match status" value="2"/>
</dbReference>
<dbReference type="GO" id="GO:0005829">
    <property type="term" value="C:cytosol"/>
    <property type="evidence" value="ECO:0007669"/>
    <property type="project" value="TreeGrafter"/>
</dbReference>
<gene>
    <name evidence="3" type="ORF">JM64_03415</name>
</gene>
<dbReference type="InterPro" id="IPR029056">
    <property type="entry name" value="Ribokinase-like"/>
</dbReference>
<dbReference type="Pfam" id="PF10120">
    <property type="entry name" value="ThiN"/>
    <property type="match status" value="1"/>
</dbReference>
<evidence type="ECO:0000259" key="2">
    <source>
        <dbReference type="Pfam" id="PF10120"/>
    </source>
</evidence>
<dbReference type="GO" id="GO:0008902">
    <property type="term" value="F:hydroxymethylpyrimidine kinase activity"/>
    <property type="evidence" value="ECO:0007669"/>
    <property type="project" value="TreeGrafter"/>
</dbReference>
<dbReference type="AlphaFoldDB" id="A0A172T2F6"/>
<dbReference type="InterPro" id="IPR019293">
    <property type="entry name" value="ThiN"/>
</dbReference>
<evidence type="ECO:0000259" key="1">
    <source>
        <dbReference type="Pfam" id="PF08543"/>
    </source>
</evidence>
<dbReference type="PANTHER" id="PTHR20858">
    <property type="entry name" value="PHOSPHOMETHYLPYRIMIDINE KINASE"/>
    <property type="match status" value="1"/>
</dbReference>
<name>A0A172T2F6_FERPE</name>
<dbReference type="GO" id="GO:0009228">
    <property type="term" value="P:thiamine biosynthetic process"/>
    <property type="evidence" value="ECO:0007669"/>
    <property type="project" value="TreeGrafter"/>
</dbReference>
<evidence type="ECO:0000313" key="4">
    <source>
        <dbReference type="Proteomes" id="UP000077096"/>
    </source>
</evidence>